<evidence type="ECO:0000259" key="1">
    <source>
        <dbReference type="Pfam" id="PF13475"/>
    </source>
</evidence>
<evidence type="ECO:0000313" key="3">
    <source>
        <dbReference type="Proteomes" id="UP000444721"/>
    </source>
</evidence>
<dbReference type="VEuPathDB" id="AmoebaDB:NfTy_064170"/>
<dbReference type="VEuPathDB" id="AmoebaDB:NF0056970"/>
<dbReference type="GeneID" id="68111034"/>
<dbReference type="VEuPathDB" id="AmoebaDB:NF0078890"/>
<dbReference type="EMBL" id="VFQX01000035">
    <property type="protein sequence ID" value="KAF0977163.1"/>
    <property type="molecule type" value="Genomic_DNA"/>
</dbReference>
<sequence length="372" mass="43588">MFQIKNSQHHLSSMIESNNEKEICCINGDSNIDNKKIKSCSMKHENQTLVPMILMDFSNNSHHHQYGDNDGGLIHEIRKWELLLKKKFSLQQEGKKKWLLNRELKYKDFFQIEFMDDKEFLLNHTKKYGYGLKFASPKLKQDRDFLMKVIQLSKDGFKVDVGELNHAWNIISGGDKCGDEYLKERLENDEMFFKKYFRGIEKKPKLQSLLFETLKHNRKAELNKDRDVVLNAVKSYGLALEYAHEDLKNDEEIVNAAVKREGKALDYASNSLKKDKEIVLAAVRQNGSALGYASEELIYDREVLLTAVRQDGNNTLRSFLYHRPNLWDYPTTKPFTQYDYELFSDKPFILEKIKAGCQEVFNYAPRDIIEDR</sequence>
<organism evidence="2 3">
    <name type="scientific">Naegleria fowleri</name>
    <name type="common">Brain eating amoeba</name>
    <dbReference type="NCBI Taxonomy" id="5763"/>
    <lineage>
        <taxon>Eukaryota</taxon>
        <taxon>Discoba</taxon>
        <taxon>Heterolobosea</taxon>
        <taxon>Tetramitia</taxon>
        <taxon>Eutetramitia</taxon>
        <taxon>Vahlkampfiidae</taxon>
        <taxon>Naegleria</taxon>
    </lineage>
</organism>
<evidence type="ECO:0000313" key="2">
    <source>
        <dbReference type="EMBL" id="KAF0977163.1"/>
    </source>
</evidence>
<comment type="caution">
    <text evidence="2">The sequence shown here is derived from an EMBL/GenBank/DDBJ whole genome shotgun (WGS) entry which is preliminary data.</text>
</comment>
<dbReference type="AlphaFoldDB" id="A0A6A5BGZ7"/>
<protein>
    <recommendedName>
        <fullName evidence="1">DUF4116 domain-containing protein</fullName>
    </recommendedName>
</protein>
<accession>A0A6A5BGZ7</accession>
<dbReference type="VEuPathDB" id="AmoebaDB:FDP41_003816"/>
<feature type="domain" description="DUF4116" evidence="1">
    <location>
        <begin position="225"/>
        <end position="273"/>
    </location>
</feature>
<gene>
    <name evidence="2" type="ORF">FDP41_003816</name>
</gene>
<dbReference type="Proteomes" id="UP000444721">
    <property type="component" value="Unassembled WGS sequence"/>
</dbReference>
<dbReference type="RefSeq" id="XP_044561876.1">
    <property type="nucleotide sequence ID" value="XM_044707162.1"/>
</dbReference>
<feature type="domain" description="DUF4116" evidence="1">
    <location>
        <begin position="117"/>
        <end position="154"/>
    </location>
</feature>
<dbReference type="Pfam" id="PF13475">
    <property type="entry name" value="DUF4116"/>
    <property type="match status" value="3"/>
</dbReference>
<dbReference type="InterPro" id="IPR025197">
    <property type="entry name" value="DUF4116"/>
</dbReference>
<keyword evidence="3" id="KW-1185">Reference proteome</keyword>
<proteinExistence type="predicted"/>
<feature type="domain" description="DUF4116" evidence="1">
    <location>
        <begin position="275"/>
        <end position="313"/>
    </location>
</feature>
<dbReference type="VEuPathDB" id="AmoebaDB:NF0132010"/>
<name>A0A6A5BGZ7_NAEFO</name>
<reference evidence="2 3" key="1">
    <citation type="journal article" date="2019" name="Sci. Rep.">
        <title>Nanopore sequencing improves the draft genome of the human pathogenic amoeba Naegleria fowleri.</title>
        <authorList>
            <person name="Liechti N."/>
            <person name="Schurch N."/>
            <person name="Bruggmann R."/>
            <person name="Wittwer M."/>
        </authorList>
    </citation>
    <scope>NUCLEOTIDE SEQUENCE [LARGE SCALE GENOMIC DNA]</scope>
    <source>
        <strain evidence="2 3">ATCC 30894</strain>
    </source>
</reference>